<dbReference type="EMBL" id="VSSQ01028851">
    <property type="protein sequence ID" value="MPM78735.1"/>
    <property type="molecule type" value="Genomic_DNA"/>
</dbReference>
<evidence type="ECO:0000313" key="1">
    <source>
        <dbReference type="EMBL" id="MPM78735.1"/>
    </source>
</evidence>
<reference evidence="1" key="1">
    <citation type="submission" date="2019-08" db="EMBL/GenBank/DDBJ databases">
        <authorList>
            <person name="Kucharzyk K."/>
            <person name="Murdoch R.W."/>
            <person name="Higgins S."/>
            <person name="Loffler F."/>
        </authorList>
    </citation>
    <scope>NUCLEOTIDE SEQUENCE</scope>
</reference>
<organism evidence="1">
    <name type="scientific">bioreactor metagenome</name>
    <dbReference type="NCBI Taxonomy" id="1076179"/>
    <lineage>
        <taxon>unclassified sequences</taxon>
        <taxon>metagenomes</taxon>
        <taxon>ecological metagenomes</taxon>
    </lineage>
</organism>
<dbReference type="AlphaFoldDB" id="A0A645CPB4"/>
<dbReference type="GO" id="GO:0097367">
    <property type="term" value="F:carbohydrate derivative binding"/>
    <property type="evidence" value="ECO:0007669"/>
    <property type="project" value="InterPro"/>
</dbReference>
<dbReference type="GO" id="GO:1901135">
    <property type="term" value="P:carbohydrate derivative metabolic process"/>
    <property type="evidence" value="ECO:0007669"/>
    <property type="project" value="InterPro"/>
</dbReference>
<comment type="caution">
    <text evidence="1">The sequence shown here is derived from an EMBL/GenBank/DDBJ whole genome shotgun (WGS) entry which is preliminary data.</text>
</comment>
<gene>
    <name evidence="1" type="ORF">SDC9_125746</name>
</gene>
<protein>
    <recommendedName>
        <fullName evidence="2">Phosphosugar isomerase</fullName>
    </recommendedName>
</protein>
<dbReference type="Gene3D" id="3.40.50.10490">
    <property type="entry name" value="Glucose-6-phosphate isomerase like protein, domain 1"/>
    <property type="match status" value="1"/>
</dbReference>
<sequence length="46" mass="4956">MATASFIAMVALFDAMLVAIMEETGYQLEQFALIHPGGAVGKRLNK</sequence>
<proteinExistence type="predicted"/>
<accession>A0A645CPB4</accession>
<evidence type="ECO:0008006" key="2">
    <source>
        <dbReference type="Google" id="ProtNLM"/>
    </source>
</evidence>
<dbReference type="InterPro" id="IPR046348">
    <property type="entry name" value="SIS_dom_sf"/>
</dbReference>
<name>A0A645CPB4_9ZZZZ</name>
<dbReference type="SUPFAM" id="SSF53697">
    <property type="entry name" value="SIS domain"/>
    <property type="match status" value="1"/>
</dbReference>